<dbReference type="PANTHER" id="PTHR45339:SF1">
    <property type="entry name" value="HYBRID SIGNAL TRANSDUCTION HISTIDINE KINASE J"/>
    <property type="match status" value="1"/>
</dbReference>
<protein>
    <recommendedName>
        <fullName evidence="15">Sensory/regulatory protein RpfC</fullName>
        <ecNumber evidence="3">2.7.13.3</ecNumber>
    </recommendedName>
</protein>
<keyword evidence="9 25" id="KW-0418">Kinase</keyword>
<dbReference type="PROSITE" id="PS50110">
    <property type="entry name" value="RESPONSE_REGULATORY"/>
    <property type="match status" value="2"/>
</dbReference>
<dbReference type="PANTHER" id="PTHR45339">
    <property type="entry name" value="HYBRID SIGNAL TRANSDUCTION HISTIDINE KINASE J"/>
    <property type="match status" value="1"/>
</dbReference>
<dbReference type="PROSITE" id="PS50109">
    <property type="entry name" value="HIS_KIN"/>
    <property type="match status" value="1"/>
</dbReference>
<evidence type="ECO:0000259" key="22">
    <source>
        <dbReference type="PROSITE" id="PS50112"/>
    </source>
</evidence>
<dbReference type="PROSITE" id="PS50113">
    <property type="entry name" value="PAC"/>
    <property type="match status" value="3"/>
</dbReference>
<dbReference type="CDD" id="cd17546">
    <property type="entry name" value="REC_hyHK_CKI1_RcsC-like"/>
    <property type="match status" value="1"/>
</dbReference>
<evidence type="ECO:0000256" key="4">
    <source>
        <dbReference type="ARBA" id="ARBA00022475"/>
    </source>
</evidence>
<dbReference type="InterPro" id="IPR036641">
    <property type="entry name" value="HPT_dom_sf"/>
</dbReference>
<dbReference type="InterPro" id="IPR004358">
    <property type="entry name" value="Sig_transdc_His_kin-like_C"/>
</dbReference>
<dbReference type="Pfam" id="PF08448">
    <property type="entry name" value="PAS_4"/>
    <property type="match status" value="1"/>
</dbReference>
<dbReference type="Gene3D" id="1.10.287.130">
    <property type="match status" value="1"/>
</dbReference>
<dbReference type="PROSITE" id="PS50112">
    <property type="entry name" value="PAS"/>
    <property type="match status" value="2"/>
</dbReference>
<dbReference type="PROSITE" id="PS50894">
    <property type="entry name" value="HPT"/>
    <property type="match status" value="1"/>
</dbReference>
<dbReference type="FunFam" id="1.10.287.130:FF:000002">
    <property type="entry name" value="Two-component osmosensing histidine kinase"/>
    <property type="match status" value="1"/>
</dbReference>
<dbReference type="InterPro" id="IPR003661">
    <property type="entry name" value="HisK_dim/P_dom"/>
</dbReference>
<dbReference type="CDD" id="cd00082">
    <property type="entry name" value="HisKA"/>
    <property type="match status" value="1"/>
</dbReference>
<keyword evidence="8" id="KW-0547">Nucleotide-binding</keyword>
<evidence type="ECO:0000256" key="6">
    <source>
        <dbReference type="ARBA" id="ARBA00022679"/>
    </source>
</evidence>
<name>A0A517ZEK4_9PLAN</name>
<evidence type="ECO:0000259" key="23">
    <source>
        <dbReference type="PROSITE" id="PS50113"/>
    </source>
</evidence>
<keyword evidence="18" id="KW-0175">Coiled coil</keyword>
<feature type="transmembrane region" description="Helical" evidence="19">
    <location>
        <begin position="166"/>
        <end position="187"/>
    </location>
</feature>
<dbReference type="GO" id="GO:0005524">
    <property type="term" value="F:ATP binding"/>
    <property type="evidence" value="ECO:0007669"/>
    <property type="project" value="UniProtKB-KW"/>
</dbReference>
<evidence type="ECO:0000256" key="17">
    <source>
        <dbReference type="PROSITE-ProRule" id="PRU00169"/>
    </source>
</evidence>
<evidence type="ECO:0000256" key="12">
    <source>
        <dbReference type="ARBA" id="ARBA00023012"/>
    </source>
</evidence>
<dbReference type="Pfam" id="PF00072">
    <property type="entry name" value="Response_reg"/>
    <property type="match status" value="2"/>
</dbReference>
<dbReference type="Pfam" id="PF00512">
    <property type="entry name" value="HisKA"/>
    <property type="match status" value="1"/>
</dbReference>
<evidence type="ECO:0000256" key="9">
    <source>
        <dbReference type="ARBA" id="ARBA00022777"/>
    </source>
</evidence>
<dbReference type="Gene3D" id="3.40.50.2300">
    <property type="match status" value="2"/>
</dbReference>
<dbReference type="GO" id="GO:0000155">
    <property type="term" value="F:phosphorelay sensor kinase activity"/>
    <property type="evidence" value="ECO:0007669"/>
    <property type="project" value="InterPro"/>
</dbReference>
<dbReference type="SUPFAM" id="SSF55785">
    <property type="entry name" value="PYP-like sensor domain (PAS domain)"/>
    <property type="match status" value="3"/>
</dbReference>
<dbReference type="SUPFAM" id="SSF47226">
    <property type="entry name" value="Histidine-containing phosphotransfer domain, HPT domain"/>
    <property type="match status" value="1"/>
</dbReference>
<dbReference type="KEGG" id="mri:Mal4_52470"/>
<keyword evidence="10" id="KW-0067">ATP-binding</keyword>
<keyword evidence="12" id="KW-0902">Two-component regulatory system</keyword>
<dbReference type="Pfam" id="PF01627">
    <property type="entry name" value="Hpt"/>
    <property type="match status" value="1"/>
</dbReference>
<dbReference type="SMART" id="SM00086">
    <property type="entry name" value="PAC"/>
    <property type="match status" value="3"/>
</dbReference>
<evidence type="ECO:0000256" key="13">
    <source>
        <dbReference type="ARBA" id="ARBA00023136"/>
    </source>
</evidence>
<evidence type="ECO:0000259" key="24">
    <source>
        <dbReference type="PROSITE" id="PS50894"/>
    </source>
</evidence>
<feature type="transmembrane region" description="Helical" evidence="19">
    <location>
        <begin position="132"/>
        <end position="154"/>
    </location>
</feature>
<feature type="domain" description="PAS" evidence="22">
    <location>
        <begin position="282"/>
        <end position="354"/>
    </location>
</feature>
<feature type="domain" description="HPt" evidence="24">
    <location>
        <begin position="1215"/>
        <end position="1312"/>
    </location>
</feature>
<dbReference type="InterPro" id="IPR011006">
    <property type="entry name" value="CheY-like_superfamily"/>
</dbReference>
<evidence type="ECO:0000259" key="20">
    <source>
        <dbReference type="PROSITE" id="PS50109"/>
    </source>
</evidence>
<evidence type="ECO:0000256" key="8">
    <source>
        <dbReference type="ARBA" id="ARBA00022741"/>
    </source>
</evidence>
<dbReference type="InterPro" id="IPR003594">
    <property type="entry name" value="HATPase_dom"/>
</dbReference>
<dbReference type="InterPro" id="IPR008207">
    <property type="entry name" value="Sig_transdc_His_kin_Hpt_dom"/>
</dbReference>
<accession>A0A517ZEK4</accession>
<feature type="transmembrane region" description="Helical" evidence="19">
    <location>
        <begin position="7"/>
        <end position="32"/>
    </location>
</feature>
<feature type="transmembrane region" description="Helical" evidence="19">
    <location>
        <begin position="199"/>
        <end position="220"/>
    </location>
</feature>
<dbReference type="Proteomes" id="UP000320496">
    <property type="component" value="Chromosome"/>
</dbReference>
<evidence type="ECO:0000256" key="19">
    <source>
        <dbReference type="SAM" id="Phobius"/>
    </source>
</evidence>
<keyword evidence="26" id="KW-1185">Reference proteome</keyword>
<dbReference type="InterPro" id="IPR013656">
    <property type="entry name" value="PAS_4"/>
</dbReference>
<dbReference type="NCBIfam" id="TIGR00229">
    <property type="entry name" value="sensory_box"/>
    <property type="match status" value="3"/>
</dbReference>
<dbReference type="Gene3D" id="1.20.120.160">
    <property type="entry name" value="HPT domain"/>
    <property type="match status" value="1"/>
</dbReference>
<feature type="domain" description="Histidine kinase" evidence="20">
    <location>
        <begin position="675"/>
        <end position="896"/>
    </location>
</feature>
<evidence type="ECO:0000256" key="2">
    <source>
        <dbReference type="ARBA" id="ARBA00004651"/>
    </source>
</evidence>
<keyword evidence="4" id="KW-1003">Cell membrane</keyword>
<feature type="domain" description="Response regulatory" evidence="21">
    <location>
        <begin position="916"/>
        <end position="1037"/>
    </location>
</feature>
<dbReference type="InterPro" id="IPR013655">
    <property type="entry name" value="PAS_fold_3"/>
</dbReference>
<dbReference type="EC" id="2.7.13.3" evidence="3"/>
<dbReference type="EMBL" id="CP036275">
    <property type="protein sequence ID" value="QDU40884.1"/>
    <property type="molecule type" value="Genomic_DNA"/>
</dbReference>
<feature type="domain" description="Response regulatory" evidence="21">
    <location>
        <begin position="1061"/>
        <end position="1179"/>
    </location>
</feature>
<dbReference type="Pfam" id="PF00989">
    <property type="entry name" value="PAS"/>
    <property type="match status" value="1"/>
</dbReference>
<dbReference type="Pfam" id="PF02518">
    <property type="entry name" value="HATPase_c"/>
    <property type="match status" value="1"/>
</dbReference>
<keyword evidence="7 19" id="KW-0812">Transmembrane</keyword>
<organism evidence="25 26">
    <name type="scientific">Maioricimonas rarisocia</name>
    <dbReference type="NCBI Taxonomy" id="2528026"/>
    <lineage>
        <taxon>Bacteria</taxon>
        <taxon>Pseudomonadati</taxon>
        <taxon>Planctomycetota</taxon>
        <taxon>Planctomycetia</taxon>
        <taxon>Planctomycetales</taxon>
        <taxon>Planctomycetaceae</taxon>
        <taxon>Maioricimonas</taxon>
    </lineage>
</organism>
<feature type="domain" description="PAS" evidence="22">
    <location>
        <begin position="530"/>
        <end position="583"/>
    </location>
</feature>
<evidence type="ECO:0000256" key="7">
    <source>
        <dbReference type="ARBA" id="ARBA00022692"/>
    </source>
</evidence>
<dbReference type="CDD" id="cd00088">
    <property type="entry name" value="HPT"/>
    <property type="match status" value="1"/>
</dbReference>
<evidence type="ECO:0000313" key="26">
    <source>
        <dbReference type="Proteomes" id="UP000320496"/>
    </source>
</evidence>
<feature type="coiled-coil region" evidence="18">
    <location>
        <begin position="648"/>
        <end position="675"/>
    </location>
</feature>
<dbReference type="GO" id="GO:0005886">
    <property type="term" value="C:plasma membrane"/>
    <property type="evidence" value="ECO:0007669"/>
    <property type="project" value="UniProtKB-SubCell"/>
</dbReference>
<dbReference type="OrthoDB" id="9762493at2"/>
<evidence type="ECO:0000256" key="1">
    <source>
        <dbReference type="ARBA" id="ARBA00000085"/>
    </source>
</evidence>
<dbReference type="InterPro" id="IPR000700">
    <property type="entry name" value="PAS-assoc_C"/>
</dbReference>
<dbReference type="InterPro" id="IPR000014">
    <property type="entry name" value="PAS"/>
</dbReference>
<evidence type="ECO:0000256" key="3">
    <source>
        <dbReference type="ARBA" id="ARBA00012438"/>
    </source>
</evidence>
<feature type="transmembrane region" description="Helical" evidence="19">
    <location>
        <begin position="74"/>
        <end position="94"/>
    </location>
</feature>
<sequence>MTGRQLTYWTALGITLSLGLPIAGSLITAQFFPHVRFAHLPIHSLLEAMGGLMAITIAGILVAERTRKEGHQHYAWMAGALVGMGVLDLYHAAVMPGARFVWLHSTATFVGGTLFALVWWPPERSSERFLRAFPWVTFLGTILFGGMSCMGGWLPAMVTPGGEFTLLAQGLNVGGGFAFLVAAVFFVRRYHLGGDHEDWLFAVHTSLFGAAGILFELSVLWDAAWWWWHILRLCAYLAALAFATRAYLAAEREVFELNRELARVNQNLDQTVADRTDELKSSEERYALAVRGSSDGLWDWNILTDEVYYAPRFKELLGYADEEFPNLFETFESHLHPDDRESTKAALREHLTDRVPYDVEYRLRTKSGEYRWFRARGQAVWDDRQGATRMAGSITDITERKQAEALLEHERFLLHTLLTYLPDAIYFKDAQGHFTRVSRTLAQLLGANDPDAVIGKTDADFFPGEFADRAHRDELAIMESGQPLIGKEEQPNWGGEEAWVLTTKVPLRDRRGQIVGTFGISHDITALKQAEARFRRVVEAAPNPMLVVGADGRIQLINNATETLFGYERADLIGKPIERLVPEKLRGRHEEYRNEYFQNPSARAMGAGRELLGRRSDGSVFPVEVGLSPMTLDGKMVVLSSIYDVTTRKQAEAALVEAKEAAEDANRAKSDFLANMSHEIRTPMNAIIGMSELLLDDQLTPGQRNYAQTVLEAAESLLSIINEILDFSKIEAGHLELESIDFDLREEIVDMLRTLATRAHRKKVELIWQVDSDVPARVIGDPVRLRQVLLNLVGNAIKFTEQGEIAVTVTSQSQTDSNVRLHFSVRDTGIGIPPTKLKRIFSAFTQADTSTTRQYGGTGLGLTISSRLVEAMGGEIQVESEAGKGSTFHFTAELGWTEIPTPPEALQDWPDLHDEPVLVIDDNATNRHILREMLESWGMQVETVEGGPEAIERINDFVRHQARLPLLLSDVHMPDMDGFMLVERLRRSAETRDAVVILLTSGGRPGDAERRRKLEISAHIMKPVKQSELLDAIMFAVGKPRVSATEATSNEEEPEKLPPLNILLAEDGKANQRLAVALLQRWGHTVTVAANGRLAVEAWKDGDFDLILMDVQMPELDGLAATQIIRQREADKGGHIPIVAMTARAMKGDRERCLEAGMDDYVSKPVRKHELYEAIAPLFTTAESTPGETQPEAGTTAGSNGLVDWPLINETVDGCEEILREVIEDTLTEAPDLMRQLEQAFAEDRVADAGRLAHTLKATARTFGVSEMTQHADEIEQTAAGGRLDSVAGKVPELRRLLDRVLEELETRLTQTS</sequence>
<dbReference type="InterPro" id="IPR013767">
    <property type="entry name" value="PAS_fold"/>
</dbReference>
<dbReference type="InterPro" id="IPR001789">
    <property type="entry name" value="Sig_transdc_resp-reg_receiver"/>
</dbReference>
<reference evidence="25 26" key="1">
    <citation type="submission" date="2019-02" db="EMBL/GenBank/DDBJ databases">
        <title>Deep-cultivation of Planctomycetes and their phenomic and genomic characterization uncovers novel biology.</title>
        <authorList>
            <person name="Wiegand S."/>
            <person name="Jogler M."/>
            <person name="Boedeker C."/>
            <person name="Pinto D."/>
            <person name="Vollmers J."/>
            <person name="Rivas-Marin E."/>
            <person name="Kohn T."/>
            <person name="Peeters S.H."/>
            <person name="Heuer A."/>
            <person name="Rast P."/>
            <person name="Oberbeckmann S."/>
            <person name="Bunk B."/>
            <person name="Jeske O."/>
            <person name="Meyerdierks A."/>
            <person name="Storesund J.E."/>
            <person name="Kallscheuer N."/>
            <person name="Luecker S."/>
            <person name="Lage O.M."/>
            <person name="Pohl T."/>
            <person name="Merkel B.J."/>
            <person name="Hornburger P."/>
            <person name="Mueller R.-W."/>
            <person name="Bruemmer F."/>
            <person name="Labrenz M."/>
            <person name="Spormann A.M."/>
            <person name="Op den Camp H."/>
            <person name="Overmann J."/>
            <person name="Amann R."/>
            <person name="Jetten M.S.M."/>
            <person name="Mascher T."/>
            <person name="Medema M.H."/>
            <person name="Devos D.P."/>
            <person name="Kaster A.-K."/>
            <person name="Ovreas L."/>
            <person name="Rohde M."/>
            <person name="Galperin M.Y."/>
            <person name="Jogler C."/>
        </authorList>
    </citation>
    <scope>NUCLEOTIDE SEQUENCE [LARGE SCALE GENOMIC DNA]</scope>
    <source>
        <strain evidence="25 26">Mal4</strain>
    </source>
</reference>
<dbReference type="Pfam" id="PF08447">
    <property type="entry name" value="PAS_3"/>
    <property type="match status" value="1"/>
</dbReference>
<evidence type="ECO:0000256" key="14">
    <source>
        <dbReference type="ARBA" id="ARBA00064003"/>
    </source>
</evidence>
<evidence type="ECO:0000259" key="21">
    <source>
        <dbReference type="PROSITE" id="PS50110"/>
    </source>
</evidence>
<dbReference type="InterPro" id="IPR001610">
    <property type="entry name" value="PAC"/>
</dbReference>
<comment type="subcellular location">
    <subcellularLocation>
        <location evidence="2">Cell membrane</location>
        <topology evidence="2">Multi-pass membrane protein</topology>
    </subcellularLocation>
</comment>
<keyword evidence="13 19" id="KW-0472">Membrane</keyword>
<feature type="domain" description="PAC" evidence="23">
    <location>
        <begin position="471"/>
        <end position="536"/>
    </location>
</feature>
<keyword evidence="5 17" id="KW-0597">Phosphoprotein</keyword>
<feature type="transmembrane region" description="Helical" evidence="19">
    <location>
        <begin position="44"/>
        <end position="62"/>
    </location>
</feature>
<evidence type="ECO:0000313" key="25">
    <source>
        <dbReference type="EMBL" id="QDU40884.1"/>
    </source>
</evidence>
<dbReference type="CDD" id="cd00130">
    <property type="entry name" value="PAS"/>
    <property type="match status" value="3"/>
</dbReference>
<dbReference type="GO" id="GO:0006355">
    <property type="term" value="P:regulation of DNA-templated transcription"/>
    <property type="evidence" value="ECO:0007669"/>
    <property type="project" value="InterPro"/>
</dbReference>
<feature type="coiled-coil region" evidence="18">
    <location>
        <begin position="240"/>
        <end position="285"/>
    </location>
</feature>
<feature type="modified residue" description="4-aspartylphosphate" evidence="17">
    <location>
        <position position="1110"/>
    </location>
</feature>
<evidence type="ECO:0000256" key="18">
    <source>
        <dbReference type="SAM" id="Coils"/>
    </source>
</evidence>
<dbReference type="SMART" id="SM00448">
    <property type="entry name" value="REC"/>
    <property type="match status" value="2"/>
</dbReference>
<dbReference type="SUPFAM" id="SSF52172">
    <property type="entry name" value="CheY-like"/>
    <property type="match status" value="2"/>
</dbReference>
<feature type="domain" description="PAC" evidence="23">
    <location>
        <begin position="607"/>
        <end position="657"/>
    </location>
</feature>
<dbReference type="InterPro" id="IPR005467">
    <property type="entry name" value="His_kinase_dom"/>
</dbReference>
<dbReference type="Gene3D" id="3.30.565.10">
    <property type="entry name" value="Histidine kinase-like ATPase, C-terminal domain"/>
    <property type="match status" value="1"/>
</dbReference>
<feature type="modified residue" description="4-aspartylphosphate" evidence="17">
    <location>
        <position position="970"/>
    </location>
</feature>
<dbReference type="RefSeq" id="WP_145372128.1">
    <property type="nucleotide sequence ID" value="NZ_CP036275.1"/>
</dbReference>
<evidence type="ECO:0000256" key="11">
    <source>
        <dbReference type="ARBA" id="ARBA00022989"/>
    </source>
</evidence>
<dbReference type="SMART" id="SM00073">
    <property type="entry name" value="HPT"/>
    <property type="match status" value="1"/>
</dbReference>
<dbReference type="FunFam" id="3.30.565.10:FF:000010">
    <property type="entry name" value="Sensor histidine kinase RcsC"/>
    <property type="match status" value="1"/>
</dbReference>
<feature type="domain" description="PAC" evidence="23">
    <location>
        <begin position="357"/>
        <end position="409"/>
    </location>
</feature>
<dbReference type="Gene3D" id="3.30.450.20">
    <property type="entry name" value="PAS domain"/>
    <property type="match status" value="3"/>
</dbReference>
<dbReference type="CDD" id="cd16922">
    <property type="entry name" value="HATPase_EvgS-ArcB-TorS-like"/>
    <property type="match status" value="1"/>
</dbReference>
<dbReference type="SMART" id="SM00091">
    <property type="entry name" value="PAS"/>
    <property type="match status" value="3"/>
</dbReference>
<evidence type="ECO:0000256" key="10">
    <source>
        <dbReference type="ARBA" id="ARBA00022840"/>
    </source>
</evidence>
<evidence type="ECO:0000256" key="15">
    <source>
        <dbReference type="ARBA" id="ARBA00068150"/>
    </source>
</evidence>
<keyword evidence="6 25" id="KW-0808">Transferase</keyword>
<dbReference type="SMART" id="SM00387">
    <property type="entry name" value="HATPase_c"/>
    <property type="match status" value="1"/>
</dbReference>
<evidence type="ECO:0000256" key="5">
    <source>
        <dbReference type="ARBA" id="ARBA00022553"/>
    </source>
</evidence>
<dbReference type="SUPFAM" id="SSF47384">
    <property type="entry name" value="Homodimeric domain of signal transducing histidine kinase"/>
    <property type="match status" value="1"/>
</dbReference>
<comment type="catalytic activity">
    <reaction evidence="1">
        <text>ATP + protein L-histidine = ADP + protein N-phospho-L-histidine.</text>
        <dbReference type="EC" id="2.7.13.3"/>
    </reaction>
</comment>
<dbReference type="InterPro" id="IPR036890">
    <property type="entry name" value="HATPase_C_sf"/>
</dbReference>
<dbReference type="InterPro" id="IPR036097">
    <property type="entry name" value="HisK_dim/P_sf"/>
</dbReference>
<dbReference type="SMART" id="SM00388">
    <property type="entry name" value="HisKA"/>
    <property type="match status" value="1"/>
</dbReference>
<comment type="subunit">
    <text evidence="14">At low DSF concentrations, interacts with RpfF.</text>
</comment>
<proteinExistence type="predicted"/>
<gene>
    <name evidence="25" type="primary">barA_8</name>
    <name evidence="25" type="ORF">Mal4_52470</name>
</gene>
<dbReference type="InterPro" id="IPR035965">
    <property type="entry name" value="PAS-like_dom_sf"/>
</dbReference>
<feature type="transmembrane region" description="Helical" evidence="19">
    <location>
        <begin position="100"/>
        <end position="120"/>
    </location>
</feature>
<keyword evidence="11 19" id="KW-1133">Transmembrane helix</keyword>
<feature type="modified residue" description="Phosphohistidine" evidence="16">
    <location>
        <position position="1254"/>
    </location>
</feature>
<dbReference type="PRINTS" id="PR00344">
    <property type="entry name" value="BCTRLSENSOR"/>
</dbReference>
<evidence type="ECO:0000256" key="16">
    <source>
        <dbReference type="PROSITE-ProRule" id="PRU00110"/>
    </source>
</evidence>
<dbReference type="SUPFAM" id="SSF55874">
    <property type="entry name" value="ATPase domain of HSP90 chaperone/DNA topoisomerase II/histidine kinase"/>
    <property type="match status" value="1"/>
</dbReference>